<dbReference type="RefSeq" id="WP_315732018.1">
    <property type="nucleotide sequence ID" value="NZ_JAVYII010000002.1"/>
</dbReference>
<dbReference type="Proteomes" id="UP001268542">
    <property type="component" value="Unassembled WGS sequence"/>
</dbReference>
<sequence length="357" mass="37976">MSIPVDLDDLAATLAGFGTAYLLTSRDGRVKAVHAVVEVAGDELLVRRPGGGSLRNVGTVPATTLVWPPRADPGFSLIVDGTGAADGDDVRVSPTGAVLHRPVAEDDERAARPFWVTAFVDVAEEHWDRVPAFWAAVAGQRLGPSRGEAGEFASLEPLRGHPHLKVQRVPSTSRVHLDLHVPDPHRAAARAEQLGARVEHRSEHGFVVMRSPGGLTFCFVAHPACLRAPAATWPDGSVSAVDQVCIDAPARLHAAEAGFWAALTGWAPQASSVGSAFSSLRRPEGQAVRLLLQQVEDDRSEVSAHLDVACSDRRAEAARHEALGAVLVAEHDRWTVLRAPDGAAYCLTDRDPVSGVL</sequence>
<protein>
    <submittedName>
        <fullName evidence="2">VOC family protein</fullName>
    </submittedName>
</protein>
<name>A0ABU3PTP4_9ACTN</name>
<dbReference type="InterPro" id="IPR029068">
    <property type="entry name" value="Glyas_Bleomycin-R_OHBP_Dase"/>
</dbReference>
<accession>A0ABU3PTP4</accession>
<dbReference type="SUPFAM" id="SSF54593">
    <property type="entry name" value="Glyoxalase/Bleomycin resistance protein/Dihydroxybiphenyl dioxygenase"/>
    <property type="match status" value="1"/>
</dbReference>
<organism evidence="2 3">
    <name type="scientific">Nocardioides imazamoxiresistens</name>
    <dbReference type="NCBI Taxonomy" id="3231893"/>
    <lineage>
        <taxon>Bacteria</taxon>
        <taxon>Bacillati</taxon>
        <taxon>Actinomycetota</taxon>
        <taxon>Actinomycetes</taxon>
        <taxon>Propionibacteriales</taxon>
        <taxon>Nocardioidaceae</taxon>
        <taxon>Nocardioides</taxon>
    </lineage>
</organism>
<dbReference type="PANTHER" id="PTHR35908">
    <property type="entry name" value="HYPOTHETICAL FUSION PROTEIN"/>
    <property type="match status" value="1"/>
</dbReference>
<dbReference type="PANTHER" id="PTHR35908:SF1">
    <property type="entry name" value="CONSERVED PROTEIN"/>
    <property type="match status" value="1"/>
</dbReference>
<dbReference type="InterPro" id="IPR041581">
    <property type="entry name" value="Glyoxalase_6"/>
</dbReference>
<evidence type="ECO:0000259" key="1">
    <source>
        <dbReference type="Pfam" id="PF18029"/>
    </source>
</evidence>
<gene>
    <name evidence="2" type="ORF">RDV89_05935</name>
</gene>
<evidence type="ECO:0000313" key="2">
    <source>
        <dbReference type="EMBL" id="MDT9592595.1"/>
    </source>
</evidence>
<feature type="domain" description="Glyoxalase-like" evidence="1">
    <location>
        <begin position="243"/>
        <end position="348"/>
    </location>
</feature>
<comment type="caution">
    <text evidence="2">The sequence shown here is derived from an EMBL/GenBank/DDBJ whole genome shotgun (WGS) entry which is preliminary data.</text>
</comment>
<dbReference type="Pfam" id="PF18029">
    <property type="entry name" value="Glyoxalase_6"/>
    <property type="match status" value="2"/>
</dbReference>
<dbReference type="Gene3D" id="3.10.180.10">
    <property type="entry name" value="2,3-Dihydroxybiphenyl 1,2-Dioxygenase, domain 1"/>
    <property type="match status" value="2"/>
</dbReference>
<evidence type="ECO:0000313" key="3">
    <source>
        <dbReference type="Proteomes" id="UP001268542"/>
    </source>
</evidence>
<feature type="domain" description="Glyoxalase-like" evidence="1">
    <location>
        <begin position="124"/>
        <end position="220"/>
    </location>
</feature>
<proteinExistence type="predicted"/>
<dbReference type="EMBL" id="JAVYII010000002">
    <property type="protein sequence ID" value="MDT9592595.1"/>
    <property type="molecule type" value="Genomic_DNA"/>
</dbReference>
<reference evidence="2 3" key="1">
    <citation type="submission" date="2023-08" db="EMBL/GenBank/DDBJ databases">
        <title>Nocardioides seae sp. nov., a bacterium isolated from a soil.</title>
        <authorList>
            <person name="Wang X."/>
        </authorList>
    </citation>
    <scope>NUCLEOTIDE SEQUENCE [LARGE SCALE GENOMIC DNA]</scope>
    <source>
        <strain evidence="2 3">YZH12</strain>
    </source>
</reference>
<keyword evidence="3" id="KW-1185">Reference proteome</keyword>